<keyword evidence="2" id="KW-1185">Reference proteome</keyword>
<dbReference type="Pfam" id="PF12771">
    <property type="entry name" value="SusD-like_2"/>
    <property type="match status" value="1"/>
</dbReference>
<dbReference type="Proteomes" id="UP000651112">
    <property type="component" value="Unassembled WGS sequence"/>
</dbReference>
<dbReference type="InterPro" id="IPR041662">
    <property type="entry name" value="SusD-like_2"/>
</dbReference>
<evidence type="ECO:0000313" key="2">
    <source>
        <dbReference type="Proteomes" id="UP000651112"/>
    </source>
</evidence>
<dbReference type="RefSeq" id="WP_190311926.1">
    <property type="nucleotide sequence ID" value="NZ_JACNYL010000001.1"/>
</dbReference>
<gene>
    <name evidence="1" type="ORF">H8B21_00945</name>
</gene>
<dbReference type="InterPro" id="IPR011990">
    <property type="entry name" value="TPR-like_helical_dom_sf"/>
</dbReference>
<proteinExistence type="predicted"/>
<name>A0ABR7XLR9_9SPHI</name>
<dbReference type="EMBL" id="JACNYL010000001">
    <property type="protein sequence ID" value="MBD1420125.1"/>
    <property type="molecule type" value="Genomic_DNA"/>
</dbReference>
<evidence type="ECO:0000313" key="1">
    <source>
        <dbReference type="EMBL" id="MBD1420125.1"/>
    </source>
</evidence>
<accession>A0ABR7XLR9</accession>
<sequence>MLHINRSIAILSFLVVMLCLSGCRSTMDEISQNPNRSEVINPENLLTYLCINTFSPNVHGLERNRNNFYMDWRFGGAHLNWLRRNFTAEYRFVTISNQMKKEAERLGYDEYIPLQRFFNAYWMFITTRLYGDVPYSESNQADEGIFLPKYDPQEDIIHGILQELETANQELAVHADKRVSGDFIFDGNLHKWRQLVNTLRIRVLINLTQKQTIKGESVQQLFADIINDSENNPLMQNLEDSPIRYETNNPNNYFIYSQNDFISGYRITKFVADYMKDRQDYRLTRFAQPTIYAENNGLDPNDLQNYAGTNPWPNQENNVNYQYEDSGIISRINNRYHREPVGPPTMVIGYPEQEFILAEAIVRGWITGNAAQHYENGIEASFKYFEVENRSMAYLQQPLVQLTGSNTEKIDKIITQKYLNFFMAGSYEPYFELRRTGYPDFAAYVAPDISTLYNNGRLPLRYLYPLGEINDNKQNITEAISRLPGGDQIFSKMWLLQGQDGLRNPSPFPFQ</sequence>
<dbReference type="SUPFAM" id="SSF48452">
    <property type="entry name" value="TPR-like"/>
    <property type="match status" value="1"/>
</dbReference>
<protein>
    <submittedName>
        <fullName evidence="1">SusD/RagB family nutrient-binding outer membrane lipoprotein</fullName>
    </submittedName>
</protein>
<dbReference type="Gene3D" id="1.25.40.390">
    <property type="match status" value="1"/>
</dbReference>
<reference evidence="1 2" key="1">
    <citation type="submission" date="2020-08" db="EMBL/GenBank/DDBJ databases">
        <title>Sphingobacterium sp. DN00404 isolated from aquaculture water.</title>
        <authorList>
            <person name="Zhang M."/>
        </authorList>
    </citation>
    <scope>NUCLEOTIDE SEQUENCE [LARGE SCALE GENOMIC DNA]</scope>
    <source>
        <strain evidence="1 2">KCTC 42746</strain>
    </source>
</reference>
<keyword evidence="1" id="KW-0449">Lipoprotein</keyword>
<comment type="caution">
    <text evidence="1">The sequence shown here is derived from an EMBL/GenBank/DDBJ whole genome shotgun (WGS) entry which is preliminary data.</text>
</comment>
<organism evidence="1 2">
    <name type="scientific">Sphingobacterium chuzhouense</name>
    <dbReference type="NCBI Taxonomy" id="1742264"/>
    <lineage>
        <taxon>Bacteria</taxon>
        <taxon>Pseudomonadati</taxon>
        <taxon>Bacteroidota</taxon>
        <taxon>Sphingobacteriia</taxon>
        <taxon>Sphingobacteriales</taxon>
        <taxon>Sphingobacteriaceae</taxon>
        <taxon>Sphingobacterium</taxon>
    </lineage>
</organism>